<evidence type="ECO:0000256" key="6">
    <source>
        <dbReference type="ARBA" id="ARBA00022723"/>
    </source>
</evidence>
<evidence type="ECO:0000313" key="14">
    <source>
        <dbReference type="Proteomes" id="UP000694941"/>
    </source>
</evidence>
<keyword evidence="10 13" id="KW-0408">Iron</keyword>
<evidence type="ECO:0000256" key="9">
    <source>
        <dbReference type="ARBA" id="ARBA00023002"/>
    </source>
</evidence>
<evidence type="ECO:0000256" key="13">
    <source>
        <dbReference type="RuleBase" id="RU000461"/>
    </source>
</evidence>
<evidence type="ECO:0000256" key="1">
    <source>
        <dbReference type="ARBA" id="ARBA00001971"/>
    </source>
</evidence>
<dbReference type="Pfam" id="PF00067">
    <property type="entry name" value="p450"/>
    <property type="match status" value="1"/>
</dbReference>
<comment type="subcellular location">
    <subcellularLocation>
        <location evidence="3">Endoplasmic reticulum membrane</location>
        <topology evidence="3">Peripheral membrane protein</topology>
    </subcellularLocation>
    <subcellularLocation>
        <location evidence="2">Microsome membrane</location>
        <topology evidence="2">Peripheral membrane protein</topology>
    </subcellularLocation>
</comment>
<evidence type="ECO:0000256" key="2">
    <source>
        <dbReference type="ARBA" id="ARBA00004174"/>
    </source>
</evidence>
<dbReference type="InterPro" id="IPR050476">
    <property type="entry name" value="Insect_CytP450_Detox"/>
</dbReference>
<evidence type="ECO:0000256" key="12">
    <source>
        <dbReference type="ARBA" id="ARBA00023136"/>
    </source>
</evidence>
<evidence type="ECO:0000313" key="15">
    <source>
        <dbReference type="RefSeq" id="XP_022237030.1"/>
    </source>
</evidence>
<dbReference type="InterPro" id="IPR017972">
    <property type="entry name" value="Cyt_P450_CS"/>
</dbReference>
<dbReference type="PROSITE" id="PS00086">
    <property type="entry name" value="CYTOCHROME_P450"/>
    <property type="match status" value="1"/>
</dbReference>
<dbReference type="GeneID" id="111084732"/>
<organism evidence="14 15">
    <name type="scientific">Limulus polyphemus</name>
    <name type="common">Atlantic horseshoe crab</name>
    <dbReference type="NCBI Taxonomy" id="6850"/>
    <lineage>
        <taxon>Eukaryota</taxon>
        <taxon>Metazoa</taxon>
        <taxon>Ecdysozoa</taxon>
        <taxon>Arthropoda</taxon>
        <taxon>Chelicerata</taxon>
        <taxon>Merostomata</taxon>
        <taxon>Xiphosura</taxon>
        <taxon>Limulidae</taxon>
        <taxon>Limulus</taxon>
    </lineage>
</organism>
<evidence type="ECO:0000256" key="4">
    <source>
        <dbReference type="ARBA" id="ARBA00010617"/>
    </source>
</evidence>
<evidence type="ECO:0000256" key="3">
    <source>
        <dbReference type="ARBA" id="ARBA00004406"/>
    </source>
</evidence>
<evidence type="ECO:0000256" key="10">
    <source>
        <dbReference type="ARBA" id="ARBA00023004"/>
    </source>
</evidence>
<dbReference type="Gene3D" id="1.10.630.10">
    <property type="entry name" value="Cytochrome P450"/>
    <property type="match status" value="1"/>
</dbReference>
<comment type="cofactor">
    <cofactor evidence="1">
        <name>heme</name>
        <dbReference type="ChEBI" id="CHEBI:30413"/>
    </cofactor>
</comment>
<sequence length="75" mass="8341">MKDIDTMAYQPFGSGPRNCIGMRMGQLEAKLALAKILRAYRLVPSEKTEIGEIQYKVKLITIGPVNDVHVKVVPV</sequence>
<dbReference type="SUPFAM" id="SSF48264">
    <property type="entry name" value="Cytochrome P450"/>
    <property type="match status" value="1"/>
</dbReference>
<dbReference type="Proteomes" id="UP000694941">
    <property type="component" value="Unplaced"/>
</dbReference>
<comment type="similarity">
    <text evidence="4 13">Belongs to the cytochrome P450 family.</text>
</comment>
<dbReference type="InterPro" id="IPR036396">
    <property type="entry name" value="Cyt_P450_sf"/>
</dbReference>
<evidence type="ECO:0000256" key="5">
    <source>
        <dbReference type="ARBA" id="ARBA00022617"/>
    </source>
</evidence>
<proteinExistence type="inferred from homology"/>
<gene>
    <name evidence="15" type="primary">LOC111084732</name>
</gene>
<dbReference type="InterPro" id="IPR001128">
    <property type="entry name" value="Cyt_P450"/>
</dbReference>
<keyword evidence="9 13" id="KW-0560">Oxidoreductase</keyword>
<dbReference type="PANTHER" id="PTHR24292">
    <property type="entry name" value="CYTOCHROME P450"/>
    <property type="match status" value="1"/>
</dbReference>
<keyword evidence="11 13" id="KW-0503">Monooxygenase</keyword>
<accession>A0ABM1S075</accession>
<name>A0ABM1S075_LIMPO</name>
<reference evidence="15" key="1">
    <citation type="submission" date="2025-08" db="UniProtKB">
        <authorList>
            <consortium name="RefSeq"/>
        </authorList>
    </citation>
    <scope>IDENTIFICATION</scope>
    <source>
        <tissue evidence="15">Muscle</tissue>
    </source>
</reference>
<keyword evidence="14" id="KW-1185">Reference proteome</keyword>
<dbReference type="PANTHER" id="PTHR24292:SF102">
    <property type="entry name" value="CYTOCHROME P450 FAMILY-RELATED"/>
    <property type="match status" value="1"/>
</dbReference>
<evidence type="ECO:0000256" key="11">
    <source>
        <dbReference type="ARBA" id="ARBA00023033"/>
    </source>
</evidence>
<keyword evidence="12" id="KW-0472">Membrane</keyword>
<keyword evidence="7" id="KW-0256">Endoplasmic reticulum</keyword>
<evidence type="ECO:0000256" key="7">
    <source>
        <dbReference type="ARBA" id="ARBA00022824"/>
    </source>
</evidence>
<keyword evidence="5 13" id="KW-0349">Heme</keyword>
<protein>
    <submittedName>
        <fullName evidence="15">Cytochrome P450 6B7-like</fullName>
    </submittedName>
</protein>
<dbReference type="RefSeq" id="XP_022237030.1">
    <property type="nucleotide sequence ID" value="XM_022381322.1"/>
</dbReference>
<evidence type="ECO:0000256" key="8">
    <source>
        <dbReference type="ARBA" id="ARBA00022848"/>
    </source>
</evidence>
<keyword evidence="8" id="KW-0492">Microsome</keyword>
<keyword evidence="6 13" id="KW-0479">Metal-binding</keyword>